<dbReference type="InterPro" id="IPR016187">
    <property type="entry name" value="CTDL_fold"/>
</dbReference>
<keyword evidence="7" id="KW-1185">Reference proteome</keyword>
<evidence type="ECO:0000259" key="4">
    <source>
        <dbReference type="PROSITE" id="PS50948"/>
    </source>
</evidence>
<reference evidence="6 7" key="1">
    <citation type="journal article" date="2018" name="Sci. Rep.">
        <title>Comparative analysis of the Pocillopora damicornis genome highlights role of immune system in coral evolution.</title>
        <authorList>
            <person name="Cunning R."/>
            <person name="Bay R.A."/>
            <person name="Gillette P."/>
            <person name="Baker A.C."/>
            <person name="Traylor-Knowles N."/>
        </authorList>
    </citation>
    <scope>NUCLEOTIDE SEQUENCE [LARGE SCALE GENOMIC DNA]</scope>
    <source>
        <strain evidence="6">RSMAS</strain>
        <tissue evidence="6">Whole animal</tissue>
    </source>
</reference>
<dbReference type="GO" id="GO:0007155">
    <property type="term" value="P:cell adhesion"/>
    <property type="evidence" value="ECO:0007669"/>
    <property type="project" value="InterPro"/>
</dbReference>
<evidence type="ECO:0000259" key="3">
    <source>
        <dbReference type="PROSITE" id="PS50026"/>
    </source>
</evidence>
<protein>
    <recommendedName>
        <fullName evidence="8">EGF-like domain-containing protein</fullName>
    </recommendedName>
</protein>
<evidence type="ECO:0000313" key="7">
    <source>
        <dbReference type="Proteomes" id="UP000275408"/>
    </source>
</evidence>
<accession>A0A3M6TGP2</accession>
<dbReference type="EMBL" id="RCHS01003618">
    <property type="protein sequence ID" value="RMX40518.1"/>
    <property type="molecule type" value="Genomic_DNA"/>
</dbReference>
<dbReference type="InterPro" id="IPR003609">
    <property type="entry name" value="Pan_app"/>
</dbReference>
<sequence>MADMVLVGDLTSTRKVKDIFECVFHCLEHGPSACLSFNIAKTSHDGFYSCELSDSERCLDPQRMQGNPSFDYFGTSTEFISSLSTCNNSPCRNGGTCTLGSRMDEFSCRCLPEVIVLPFIDDKCNVDTNIMGKTLPTERVFQTYAGRYKLTFYDAKRLCALHGAMLATYSQLHKAWQAGLERCA</sequence>
<dbReference type="Proteomes" id="UP000275408">
    <property type="component" value="Unassembled WGS sequence"/>
</dbReference>
<keyword evidence="2" id="KW-0245">EGF-like domain</keyword>
<feature type="disulfide bond" evidence="2">
    <location>
        <begin position="91"/>
        <end position="108"/>
    </location>
</feature>
<dbReference type="GO" id="GO:0005540">
    <property type="term" value="F:hyaluronic acid binding"/>
    <property type="evidence" value="ECO:0007669"/>
    <property type="project" value="InterPro"/>
</dbReference>
<dbReference type="OrthoDB" id="5978846at2759"/>
<gene>
    <name evidence="6" type="ORF">pdam_00007470</name>
</gene>
<dbReference type="SUPFAM" id="SSF57196">
    <property type="entry name" value="EGF/Laminin"/>
    <property type="match status" value="1"/>
</dbReference>
<evidence type="ECO:0000256" key="2">
    <source>
        <dbReference type="PROSITE-ProRule" id="PRU00076"/>
    </source>
</evidence>
<dbReference type="InterPro" id="IPR016186">
    <property type="entry name" value="C-type_lectin-like/link_sf"/>
</dbReference>
<dbReference type="Pfam" id="PF00193">
    <property type="entry name" value="Xlink"/>
    <property type="match status" value="1"/>
</dbReference>
<dbReference type="Gene3D" id="2.10.25.10">
    <property type="entry name" value="Laminin"/>
    <property type="match status" value="1"/>
</dbReference>
<proteinExistence type="predicted"/>
<dbReference type="InterPro" id="IPR000742">
    <property type="entry name" value="EGF"/>
</dbReference>
<feature type="domain" description="EGF-like" evidence="3">
    <location>
        <begin position="82"/>
        <end position="125"/>
    </location>
</feature>
<dbReference type="SUPFAM" id="SSF56436">
    <property type="entry name" value="C-type lectin-like"/>
    <property type="match status" value="1"/>
</dbReference>
<dbReference type="AlphaFoldDB" id="A0A3M6TGP2"/>
<dbReference type="PROSITE" id="PS50026">
    <property type="entry name" value="EGF_3"/>
    <property type="match status" value="1"/>
</dbReference>
<evidence type="ECO:0000256" key="1">
    <source>
        <dbReference type="ARBA" id="ARBA00023157"/>
    </source>
</evidence>
<dbReference type="InterPro" id="IPR000538">
    <property type="entry name" value="Link_dom"/>
</dbReference>
<comment type="caution">
    <text evidence="2">Lacks conserved residue(s) required for the propagation of feature annotation.</text>
</comment>
<comment type="caution">
    <text evidence="6">The sequence shown here is derived from an EMBL/GenBank/DDBJ whole genome shotgun (WGS) entry which is preliminary data.</text>
</comment>
<evidence type="ECO:0008006" key="8">
    <source>
        <dbReference type="Google" id="ProtNLM"/>
    </source>
</evidence>
<feature type="domain" description="Link" evidence="5">
    <location>
        <begin position="137"/>
        <end position="184"/>
    </location>
</feature>
<name>A0A3M6TGP2_POCDA</name>
<evidence type="ECO:0000313" key="6">
    <source>
        <dbReference type="EMBL" id="RMX40518.1"/>
    </source>
</evidence>
<organism evidence="6 7">
    <name type="scientific">Pocillopora damicornis</name>
    <name type="common">Cauliflower coral</name>
    <name type="synonym">Millepora damicornis</name>
    <dbReference type="NCBI Taxonomy" id="46731"/>
    <lineage>
        <taxon>Eukaryota</taxon>
        <taxon>Metazoa</taxon>
        <taxon>Cnidaria</taxon>
        <taxon>Anthozoa</taxon>
        <taxon>Hexacorallia</taxon>
        <taxon>Scleractinia</taxon>
        <taxon>Astrocoeniina</taxon>
        <taxon>Pocilloporidae</taxon>
        <taxon>Pocillopora</taxon>
    </lineage>
</organism>
<evidence type="ECO:0000259" key="5">
    <source>
        <dbReference type="PROSITE" id="PS50963"/>
    </source>
</evidence>
<dbReference type="PROSITE" id="PS50963">
    <property type="entry name" value="LINK_2"/>
    <property type="match status" value="1"/>
</dbReference>
<dbReference type="PROSITE" id="PS50948">
    <property type="entry name" value="PAN"/>
    <property type="match status" value="1"/>
</dbReference>
<dbReference type="Gene3D" id="3.10.100.10">
    <property type="entry name" value="Mannose-Binding Protein A, subunit A"/>
    <property type="match status" value="1"/>
</dbReference>
<feature type="domain" description="Apple" evidence="4">
    <location>
        <begin position="1"/>
        <end position="77"/>
    </location>
</feature>
<keyword evidence="1 2" id="KW-1015">Disulfide bond</keyword>